<sequence length="242" mass="26895">MIKRVVSVFIVMFLFINLVLINSVQAYTNIKKNEDDFIVCIDPGHQGKGDSRGEPVAPNSSNTKPRVSSGTTGVATKNPEHVINLEASLILKELLLQKGYTVVMTREKADVNISNAERAQIANNAKADITIRIHCDSINDGGKTGTVILVPAKDGKYTNGIFEDSNRYAQILKNKLQESNIKVNGIFERSDITGFNWSTVPVVILEMGFMSNYNEDKMLADKLYQMKLMECVSNAIDEYKNN</sequence>
<dbReference type="EMBL" id="CYZV01000026">
    <property type="protein sequence ID" value="CUO47648.1"/>
    <property type="molecule type" value="Genomic_DNA"/>
</dbReference>
<dbReference type="GO" id="GO:0030288">
    <property type="term" value="C:outer membrane-bounded periplasmic space"/>
    <property type="evidence" value="ECO:0007669"/>
    <property type="project" value="TreeGrafter"/>
</dbReference>
<feature type="compositionally biased region" description="Polar residues" evidence="2">
    <location>
        <begin position="58"/>
        <end position="75"/>
    </location>
</feature>
<organism evidence="4 5">
    <name type="scientific">Clostridium disporicum</name>
    <dbReference type="NCBI Taxonomy" id="84024"/>
    <lineage>
        <taxon>Bacteria</taxon>
        <taxon>Bacillati</taxon>
        <taxon>Bacillota</taxon>
        <taxon>Clostridia</taxon>
        <taxon>Eubacteriales</taxon>
        <taxon>Clostridiaceae</taxon>
        <taxon>Clostridium</taxon>
    </lineage>
</organism>
<dbReference type="OrthoDB" id="43070at2"/>
<evidence type="ECO:0000313" key="4">
    <source>
        <dbReference type="EMBL" id="CUO47648.1"/>
    </source>
</evidence>
<reference evidence="4 5" key="1">
    <citation type="submission" date="2015-09" db="EMBL/GenBank/DDBJ databases">
        <authorList>
            <consortium name="Pathogen Informatics"/>
        </authorList>
    </citation>
    <scope>NUCLEOTIDE SEQUENCE [LARGE SCALE GENOMIC DNA]</scope>
    <source>
        <strain evidence="4 5">2789STDY5834855</strain>
    </source>
</reference>
<dbReference type="Pfam" id="PF01520">
    <property type="entry name" value="Amidase_3"/>
    <property type="match status" value="1"/>
</dbReference>
<dbReference type="Proteomes" id="UP000095558">
    <property type="component" value="Unassembled WGS sequence"/>
</dbReference>
<proteinExistence type="predicted"/>
<dbReference type="GO" id="GO:0009253">
    <property type="term" value="P:peptidoglycan catabolic process"/>
    <property type="evidence" value="ECO:0007669"/>
    <property type="project" value="InterPro"/>
</dbReference>
<evidence type="ECO:0000313" key="5">
    <source>
        <dbReference type="Proteomes" id="UP000095558"/>
    </source>
</evidence>
<dbReference type="Gene3D" id="3.40.630.40">
    <property type="entry name" value="Zn-dependent exopeptidases"/>
    <property type="match status" value="1"/>
</dbReference>
<protein>
    <submittedName>
        <fullName evidence="4">Cell wall hydrolase/autolysin</fullName>
    </submittedName>
</protein>
<dbReference type="PANTHER" id="PTHR30404:SF0">
    <property type="entry name" value="N-ACETYLMURAMOYL-L-ALANINE AMIDASE AMIC"/>
    <property type="match status" value="1"/>
</dbReference>
<gene>
    <name evidence="4" type="ORF">ERS852470_02459</name>
</gene>
<feature type="region of interest" description="Disordered" evidence="2">
    <location>
        <begin position="46"/>
        <end position="75"/>
    </location>
</feature>
<dbReference type="GO" id="GO:0008745">
    <property type="term" value="F:N-acetylmuramoyl-L-alanine amidase activity"/>
    <property type="evidence" value="ECO:0007669"/>
    <property type="project" value="InterPro"/>
</dbReference>
<evidence type="ECO:0000259" key="3">
    <source>
        <dbReference type="SMART" id="SM00646"/>
    </source>
</evidence>
<evidence type="ECO:0000256" key="1">
    <source>
        <dbReference type="ARBA" id="ARBA00022801"/>
    </source>
</evidence>
<dbReference type="RefSeq" id="WP_055277189.1">
    <property type="nucleotide sequence ID" value="NZ_CYZV01000026.1"/>
</dbReference>
<dbReference type="SUPFAM" id="SSF53187">
    <property type="entry name" value="Zn-dependent exopeptidases"/>
    <property type="match status" value="1"/>
</dbReference>
<name>A0A174FFE1_9CLOT</name>
<evidence type="ECO:0000256" key="2">
    <source>
        <dbReference type="SAM" id="MobiDB-lite"/>
    </source>
</evidence>
<dbReference type="SMART" id="SM00646">
    <property type="entry name" value="Ami_3"/>
    <property type="match status" value="1"/>
</dbReference>
<dbReference type="InterPro" id="IPR050695">
    <property type="entry name" value="N-acetylmuramoyl_amidase_3"/>
</dbReference>
<keyword evidence="1 4" id="KW-0378">Hydrolase</keyword>
<dbReference type="InterPro" id="IPR002508">
    <property type="entry name" value="MurNAc-LAA_cat"/>
</dbReference>
<dbReference type="PANTHER" id="PTHR30404">
    <property type="entry name" value="N-ACETYLMURAMOYL-L-ALANINE AMIDASE"/>
    <property type="match status" value="1"/>
</dbReference>
<accession>A0A174FFE1</accession>
<feature type="domain" description="MurNAc-LAA" evidence="3">
    <location>
        <begin position="119"/>
        <end position="237"/>
    </location>
</feature>
<dbReference type="CDD" id="cd02696">
    <property type="entry name" value="MurNAc-LAA"/>
    <property type="match status" value="1"/>
</dbReference>
<dbReference type="AlphaFoldDB" id="A0A174FFE1"/>